<protein>
    <submittedName>
        <fullName evidence="2">Rhodanese domain protein, Enterobacterial subgroup, YceA homolog</fullName>
    </submittedName>
</protein>
<evidence type="ECO:0000313" key="2">
    <source>
        <dbReference type="EMBL" id="GAO28756.1"/>
    </source>
</evidence>
<organism evidence="2 3">
    <name type="scientific">Geofilum rubicundum JCM 15548</name>
    <dbReference type="NCBI Taxonomy" id="1236989"/>
    <lineage>
        <taxon>Bacteria</taxon>
        <taxon>Pseudomonadati</taxon>
        <taxon>Bacteroidota</taxon>
        <taxon>Bacteroidia</taxon>
        <taxon>Marinilabiliales</taxon>
        <taxon>Marinilabiliaceae</taxon>
        <taxon>Geofilum</taxon>
    </lineage>
</organism>
<dbReference type="PANTHER" id="PTHR43846:SF1">
    <property type="entry name" value="TRNA URIDINE(34) HYDROXYLASE"/>
    <property type="match status" value="1"/>
</dbReference>
<dbReference type="Pfam" id="PF17773">
    <property type="entry name" value="UPF0176_N"/>
    <property type="match status" value="1"/>
</dbReference>
<accession>A0A0E9LUD2</accession>
<feature type="domain" description="tRNA uridine(34) hydroxylase N-terminal" evidence="1">
    <location>
        <begin position="22"/>
        <end position="81"/>
    </location>
</feature>
<dbReference type="EMBL" id="BAZW01000004">
    <property type="protein sequence ID" value="GAO28756.1"/>
    <property type="molecule type" value="Genomic_DNA"/>
</dbReference>
<evidence type="ECO:0000313" key="3">
    <source>
        <dbReference type="Proteomes" id="UP000032900"/>
    </source>
</evidence>
<sequence>MYNKLSRPELVARLNGETFKRRTLSFYRYVNIEEPEEFRNTLYLALDQLQCNGRIYVAQEGINAQMNVPEHNLDRFLSFMLRCLNWPIRH</sequence>
<dbReference type="InterPro" id="IPR040503">
    <property type="entry name" value="TRHO_N"/>
</dbReference>
<dbReference type="PANTHER" id="PTHR43846">
    <property type="entry name" value="UPF0176 PROTEIN YCEA"/>
    <property type="match status" value="1"/>
</dbReference>
<dbReference type="Proteomes" id="UP000032900">
    <property type="component" value="Unassembled WGS sequence"/>
</dbReference>
<dbReference type="RefSeq" id="WP_227625417.1">
    <property type="nucleotide sequence ID" value="NZ_BAZW01000004.1"/>
</dbReference>
<dbReference type="STRING" id="1236989.JCM15548_1880"/>
<evidence type="ECO:0000259" key="1">
    <source>
        <dbReference type="Pfam" id="PF17773"/>
    </source>
</evidence>
<comment type="caution">
    <text evidence="2">The sequence shown here is derived from an EMBL/GenBank/DDBJ whole genome shotgun (WGS) entry which is preliminary data.</text>
</comment>
<dbReference type="Gene3D" id="3.30.70.100">
    <property type="match status" value="1"/>
</dbReference>
<gene>
    <name evidence="2" type="ORF">JCM15548_1880</name>
</gene>
<name>A0A0E9LUD2_9BACT</name>
<reference evidence="2 3" key="1">
    <citation type="journal article" date="2015" name="Microbes Environ.">
        <title>Distribution and evolution of nitrogen fixation genes in the phylum bacteroidetes.</title>
        <authorList>
            <person name="Inoue J."/>
            <person name="Oshima K."/>
            <person name="Suda W."/>
            <person name="Sakamoto M."/>
            <person name="Iino T."/>
            <person name="Noda S."/>
            <person name="Hongoh Y."/>
            <person name="Hattori M."/>
            <person name="Ohkuma M."/>
        </authorList>
    </citation>
    <scope>NUCLEOTIDE SEQUENCE [LARGE SCALE GENOMIC DNA]</scope>
    <source>
        <strain evidence="2">JCM 15548</strain>
    </source>
</reference>
<keyword evidence="3" id="KW-1185">Reference proteome</keyword>
<dbReference type="AlphaFoldDB" id="A0A0E9LUD2"/>
<proteinExistence type="predicted"/>